<evidence type="ECO:0000259" key="3">
    <source>
        <dbReference type="Pfam" id="PF18990"/>
    </source>
</evidence>
<reference evidence="4 5" key="1">
    <citation type="submission" date="2019-05" db="EMBL/GenBank/DDBJ databases">
        <title>Hymenobacter edaphi sp. nov., isolated from abandoned arsenic-contaminated farmland soil.</title>
        <authorList>
            <person name="Nie L."/>
        </authorList>
    </citation>
    <scope>NUCLEOTIDE SEQUENCE [LARGE SCALE GENOMIC DNA]</scope>
    <source>
        <strain evidence="4 5">1-3-3-8</strain>
    </source>
</reference>
<proteinExistence type="predicted"/>
<comment type="caution">
    <text evidence="4">The sequence shown here is derived from an EMBL/GenBank/DDBJ whole genome shotgun (WGS) entry which is preliminary data.</text>
</comment>
<dbReference type="RefSeq" id="WP_138076858.1">
    <property type="nucleotide sequence ID" value="NZ_VAJM01000003.1"/>
</dbReference>
<protein>
    <recommendedName>
        <fullName evidence="3">DUF5723 domain-containing protein</fullName>
    </recommendedName>
</protein>
<feature type="signal peptide" evidence="2">
    <location>
        <begin position="1"/>
        <end position="22"/>
    </location>
</feature>
<feature type="domain" description="DUF5723" evidence="3">
    <location>
        <begin position="43"/>
        <end position="448"/>
    </location>
</feature>
<gene>
    <name evidence="4" type="ORF">FDY95_08820</name>
</gene>
<feature type="chain" id="PRO_5024456419" description="DUF5723 domain-containing protein" evidence="2">
    <location>
        <begin position="23"/>
        <end position="585"/>
    </location>
</feature>
<dbReference type="Proteomes" id="UP000305517">
    <property type="component" value="Unassembled WGS sequence"/>
</dbReference>
<dbReference type="EMBL" id="VAJM01000003">
    <property type="protein sequence ID" value="TLM94115.1"/>
    <property type="molecule type" value="Genomic_DNA"/>
</dbReference>
<dbReference type="AlphaFoldDB" id="A0A5R8WSF4"/>
<feature type="compositionally biased region" description="Pro residues" evidence="1">
    <location>
        <begin position="545"/>
        <end position="560"/>
    </location>
</feature>
<dbReference type="OrthoDB" id="9805336at2"/>
<name>A0A5R8WSF4_9BACT</name>
<organism evidence="4 5">
    <name type="scientific">Hymenobacter jeollabukensis</name>
    <dbReference type="NCBI Taxonomy" id="2025313"/>
    <lineage>
        <taxon>Bacteria</taxon>
        <taxon>Pseudomonadati</taxon>
        <taxon>Bacteroidota</taxon>
        <taxon>Cytophagia</taxon>
        <taxon>Cytophagales</taxon>
        <taxon>Hymenobacteraceae</taxon>
        <taxon>Hymenobacter</taxon>
    </lineage>
</organism>
<dbReference type="InterPro" id="IPR043781">
    <property type="entry name" value="DUF5723"/>
</dbReference>
<feature type="compositionally biased region" description="Low complexity" evidence="1">
    <location>
        <begin position="514"/>
        <end position="532"/>
    </location>
</feature>
<feature type="compositionally biased region" description="Pro residues" evidence="1">
    <location>
        <begin position="576"/>
        <end position="585"/>
    </location>
</feature>
<evidence type="ECO:0000256" key="2">
    <source>
        <dbReference type="SAM" id="SignalP"/>
    </source>
</evidence>
<feature type="region of interest" description="Disordered" evidence="1">
    <location>
        <begin position="514"/>
        <end position="585"/>
    </location>
</feature>
<keyword evidence="5" id="KW-1185">Reference proteome</keyword>
<dbReference type="Pfam" id="PF18990">
    <property type="entry name" value="DUF5723"/>
    <property type="match status" value="1"/>
</dbReference>
<feature type="compositionally biased region" description="Low complexity" evidence="1">
    <location>
        <begin position="561"/>
        <end position="575"/>
    </location>
</feature>
<evidence type="ECO:0000313" key="4">
    <source>
        <dbReference type="EMBL" id="TLM94115.1"/>
    </source>
</evidence>
<keyword evidence="2" id="KW-0732">Signal</keyword>
<evidence type="ECO:0000313" key="5">
    <source>
        <dbReference type="Proteomes" id="UP000305517"/>
    </source>
</evidence>
<accession>A0A5R8WSF4</accession>
<evidence type="ECO:0000256" key="1">
    <source>
        <dbReference type="SAM" id="MobiDB-lite"/>
    </source>
</evidence>
<sequence>MKQLFTRLCAAALGVLPSTVVAQTTFSPAHGNYAGLEGMSWNPGTLADNRLSCQLQLIGFDVHATNNAYRYVGPWTLRSPGANDLDLSQRYLTPRPGNDARLGGVGLTLRGPGLLLRLNARNTVAVSSRVRTSIQVNAASPEFIRNAVDGFEQRADVRNQTLNLNLNAIAEWNVGYGRVVLDQGRHFLKAGATVRRVSGIASAYLQSKALDYEVVARTASTGDSTLHLKRLDAAFGYSNLDAFDNFDAGQALRWLKPGNGNGAGWGLDVGVVYELRPQTEQYNYVDKKGRNRVDHSRNKYRLRLAAALTDMGSVRYAQAMNYARIQATNLKVSEADVEGIDLDNLDERMNRVLRTVRYPRTTVLKAKLPTALHLDVDYRLAGKLYVNAAINQGMTGRYAVGMRTFSTATVSPRLETKWLEIAPSVALLNNYRTVATGMSLRMGPLLIGSNDLSSLFASADPYGASVYMQFSLLNIGNARYKPKKGTRKPVPVPARPAIPASPVVAPAPATTPAVMPAPAATPTDTAPAPAETKPAEPAPQSAPAEPMPAPTEPAPAPAEPTPAEQKPTEPAATPVAPSPAPATQP</sequence>